<dbReference type="InterPro" id="IPR013767">
    <property type="entry name" value="PAS_fold"/>
</dbReference>
<dbReference type="Pfam" id="PF00989">
    <property type="entry name" value="PAS"/>
    <property type="match status" value="1"/>
</dbReference>
<dbReference type="SMART" id="SM00091">
    <property type="entry name" value="PAS"/>
    <property type="match status" value="1"/>
</dbReference>
<evidence type="ECO:0000256" key="4">
    <source>
        <dbReference type="ARBA" id="ARBA00022679"/>
    </source>
</evidence>
<feature type="transmembrane region" description="Helical" evidence="9">
    <location>
        <begin position="146"/>
        <end position="167"/>
    </location>
</feature>
<dbReference type="SMART" id="SM00387">
    <property type="entry name" value="HATPase_c"/>
    <property type="match status" value="1"/>
</dbReference>
<evidence type="ECO:0000256" key="8">
    <source>
        <dbReference type="ARBA" id="ARBA00023012"/>
    </source>
</evidence>
<dbReference type="OrthoDB" id="5294959at2"/>
<dbReference type="Pfam" id="PF02518">
    <property type="entry name" value="HATPase_c"/>
    <property type="match status" value="1"/>
</dbReference>
<reference evidence="13 14" key="1">
    <citation type="submission" date="2016-03" db="EMBL/GenBank/DDBJ databases">
        <authorList>
            <person name="Ploux O."/>
        </authorList>
    </citation>
    <scope>NUCLEOTIDE SEQUENCE [LARGE SCALE GENOMIC DNA]</scope>
    <source>
        <strain evidence="13 14">R0</strain>
    </source>
</reference>
<keyword evidence="3" id="KW-0597">Phosphoprotein</keyword>
<evidence type="ECO:0000256" key="9">
    <source>
        <dbReference type="SAM" id="Phobius"/>
    </source>
</evidence>
<evidence type="ECO:0000313" key="13">
    <source>
        <dbReference type="EMBL" id="KYG64894.1"/>
    </source>
</evidence>
<dbReference type="InterPro" id="IPR000700">
    <property type="entry name" value="PAS-assoc_C"/>
</dbReference>
<keyword evidence="6" id="KW-0418">Kinase</keyword>
<evidence type="ECO:0000256" key="5">
    <source>
        <dbReference type="ARBA" id="ARBA00022741"/>
    </source>
</evidence>
<comment type="catalytic activity">
    <reaction evidence="1">
        <text>ATP + protein L-histidine = ADP + protein N-phospho-L-histidine.</text>
        <dbReference type="EC" id="2.7.13.3"/>
    </reaction>
</comment>
<dbReference type="InterPro" id="IPR006189">
    <property type="entry name" value="CHASE_dom"/>
</dbReference>
<dbReference type="Gene3D" id="1.10.287.130">
    <property type="match status" value="1"/>
</dbReference>
<keyword evidence="9" id="KW-1133">Transmembrane helix</keyword>
<feature type="transmembrane region" description="Helical" evidence="9">
    <location>
        <begin position="74"/>
        <end position="93"/>
    </location>
</feature>
<keyword evidence="9" id="KW-0472">Membrane</keyword>
<evidence type="ECO:0000256" key="6">
    <source>
        <dbReference type="ARBA" id="ARBA00022777"/>
    </source>
</evidence>
<dbReference type="NCBIfam" id="TIGR00229">
    <property type="entry name" value="sensory_box"/>
    <property type="match status" value="1"/>
</dbReference>
<feature type="domain" description="Histidine kinase" evidence="10">
    <location>
        <begin position="651"/>
        <end position="865"/>
    </location>
</feature>
<dbReference type="InterPro" id="IPR003594">
    <property type="entry name" value="HATPase_dom"/>
</dbReference>
<keyword evidence="14" id="KW-1185">Reference proteome</keyword>
<dbReference type="SUPFAM" id="SSF55874">
    <property type="entry name" value="ATPase domain of HSP90 chaperone/DNA topoisomerase II/histidine kinase"/>
    <property type="match status" value="1"/>
</dbReference>
<feature type="transmembrane region" description="Helical" evidence="9">
    <location>
        <begin position="42"/>
        <end position="62"/>
    </location>
</feature>
<dbReference type="EC" id="2.7.13.3" evidence="2"/>
<dbReference type="InterPro" id="IPR036890">
    <property type="entry name" value="HATPase_C_sf"/>
</dbReference>
<dbReference type="GO" id="GO:0000155">
    <property type="term" value="F:phosphorelay sensor kinase activity"/>
    <property type="evidence" value="ECO:0007669"/>
    <property type="project" value="InterPro"/>
</dbReference>
<feature type="transmembrane region" description="Helical" evidence="9">
    <location>
        <begin position="12"/>
        <end position="30"/>
    </location>
</feature>
<dbReference type="InterPro" id="IPR036097">
    <property type="entry name" value="HisK_dim/P_sf"/>
</dbReference>
<comment type="caution">
    <text evidence="13">The sequence shown here is derived from an EMBL/GenBank/DDBJ whole genome shotgun (WGS) entry which is preliminary data.</text>
</comment>
<dbReference type="CDD" id="cd00130">
    <property type="entry name" value="PAS"/>
    <property type="match status" value="1"/>
</dbReference>
<keyword evidence="8" id="KW-0902">Two-component regulatory system</keyword>
<evidence type="ECO:0000259" key="12">
    <source>
        <dbReference type="PROSITE" id="PS50113"/>
    </source>
</evidence>
<feature type="transmembrane region" description="Helical" evidence="9">
    <location>
        <begin position="212"/>
        <end position="232"/>
    </location>
</feature>
<keyword evidence="7" id="KW-0067">ATP-binding</keyword>
<dbReference type="CDD" id="cd00082">
    <property type="entry name" value="HisKA"/>
    <property type="match status" value="1"/>
</dbReference>
<sequence length="865" mass="96810">MLYTRILSNIHRVLALIVFTISATVMFGWFTHNESLIQISPLFAPMVFNTAFCLGLLSFALVLPEVGFPRLSTILSGIVSAIGLLTLAQYFFSVDLFVDSFLMTPYYSVGVTVPGRMAVSTAVCFNLLSITMFFKRPRFAWQMVSVTTAALVLGFALISIIGYAVGFNAEYGWGSFARMALHTSVCFSLLSFAVLMQLRLDVRQVSSRRSALVPFYVLTVGVLLTILIWQLLILRDQERNRTVTQIRLDSFRASIDNAFIPVIKSMEHMAKRFSMKGYPQKSLWDADAESYLEEFPGIRRLWWADQDRIMRWIHPQDDGARLLLNMRLGSNNKNLIPQVEELVHGKKLALSKVFDFRTGGRGIVVFLPIHDTKNVFKGVVGASILVQPFFSQISLLEGYSIEILEDNVKIFSRGTADPVYERDWLSQGFYQNMGVRWHIKIVPTPEQIRANTSALPGVVLLFGVSVSVLLGMALSFYNLSRASEAQLKKAFEWNKAGIDSSPLLMISLDENTLVREMNAAAEKMLGYETAELAGKTSPLMFYDPTEVRAFTRKMELELGYNITLGREFMDALFKLGLHRASEWTQISRSGERYTVINSTSEIRDEKGNITGYLQILEDVTELKAKEKLLAEQEMKIVASSRMASLGEMAAGIAHEINNPLAIINGHAGVLRKQLQQKGLGDDAEIVKKVDAIESVVQRIAKIIKGLRSFSRETDSRDDEWITVEALLEETLSFSRERFRADGVELQTRVPADLKIKCQPHQISQVILNLLNNALDAVQSSKNKSVIIEALARPGGVEISVADSGPGIPYDLRSRIMQPFFTTKEVGKGVGLGLSISQGIIQSHNGKFYLDEDSARTRFVIWLPVV</sequence>
<feature type="transmembrane region" description="Helical" evidence="9">
    <location>
        <begin position="179"/>
        <end position="200"/>
    </location>
</feature>
<dbReference type="SMART" id="SM01079">
    <property type="entry name" value="CHASE"/>
    <property type="match status" value="1"/>
</dbReference>
<dbReference type="PANTHER" id="PTHR43065">
    <property type="entry name" value="SENSOR HISTIDINE KINASE"/>
    <property type="match status" value="1"/>
</dbReference>
<dbReference type="InterPro" id="IPR001610">
    <property type="entry name" value="PAC"/>
</dbReference>
<dbReference type="Gene3D" id="3.30.565.10">
    <property type="entry name" value="Histidine kinase-like ATPase, C-terminal domain"/>
    <property type="match status" value="1"/>
</dbReference>
<dbReference type="PROSITE" id="PS50109">
    <property type="entry name" value="HIS_KIN"/>
    <property type="match status" value="1"/>
</dbReference>
<dbReference type="InterPro" id="IPR004358">
    <property type="entry name" value="Sig_transdc_His_kin-like_C"/>
</dbReference>
<evidence type="ECO:0000256" key="3">
    <source>
        <dbReference type="ARBA" id="ARBA00022553"/>
    </source>
</evidence>
<name>A0A150WLT3_BDEBC</name>
<evidence type="ECO:0000259" key="10">
    <source>
        <dbReference type="PROSITE" id="PS50109"/>
    </source>
</evidence>
<keyword evidence="5" id="KW-0547">Nucleotide-binding</keyword>
<dbReference type="PROSITE" id="PS50113">
    <property type="entry name" value="PAC"/>
    <property type="match status" value="1"/>
</dbReference>
<dbReference type="CDD" id="cd18773">
    <property type="entry name" value="PDC1_HK_sensor"/>
    <property type="match status" value="1"/>
</dbReference>
<proteinExistence type="predicted"/>
<evidence type="ECO:0000259" key="11">
    <source>
        <dbReference type="PROSITE" id="PS50112"/>
    </source>
</evidence>
<keyword evidence="4" id="KW-0808">Transferase</keyword>
<dbReference type="InterPro" id="IPR000014">
    <property type="entry name" value="PAS"/>
</dbReference>
<dbReference type="PRINTS" id="PR00344">
    <property type="entry name" value="BCTRLSENSOR"/>
</dbReference>
<gene>
    <name evidence="13" type="ORF">AZI86_11890</name>
</gene>
<dbReference type="SMART" id="SM00086">
    <property type="entry name" value="PAC"/>
    <property type="match status" value="1"/>
</dbReference>
<dbReference type="RefSeq" id="WP_061835405.1">
    <property type="nucleotide sequence ID" value="NZ_LUKE01000002.1"/>
</dbReference>
<dbReference type="InterPro" id="IPR035965">
    <property type="entry name" value="PAS-like_dom_sf"/>
</dbReference>
<evidence type="ECO:0000256" key="2">
    <source>
        <dbReference type="ARBA" id="ARBA00012438"/>
    </source>
</evidence>
<evidence type="ECO:0000313" key="14">
    <source>
        <dbReference type="Proteomes" id="UP000075320"/>
    </source>
</evidence>
<protein>
    <recommendedName>
        <fullName evidence="2">histidine kinase</fullName>
        <ecNumber evidence="2">2.7.13.3</ecNumber>
    </recommendedName>
</protein>
<dbReference type="InterPro" id="IPR003661">
    <property type="entry name" value="HisK_dim/P_dom"/>
</dbReference>
<dbReference type="GO" id="GO:0005524">
    <property type="term" value="F:ATP binding"/>
    <property type="evidence" value="ECO:0007669"/>
    <property type="project" value="UniProtKB-KW"/>
</dbReference>
<evidence type="ECO:0000256" key="7">
    <source>
        <dbReference type="ARBA" id="ARBA00022840"/>
    </source>
</evidence>
<dbReference type="SMART" id="SM00388">
    <property type="entry name" value="HisKA"/>
    <property type="match status" value="1"/>
</dbReference>
<feature type="domain" description="PAS" evidence="11">
    <location>
        <begin position="483"/>
        <end position="561"/>
    </location>
</feature>
<organism evidence="13 14">
    <name type="scientific">Bdellovibrio bacteriovorus</name>
    <dbReference type="NCBI Taxonomy" id="959"/>
    <lineage>
        <taxon>Bacteria</taxon>
        <taxon>Pseudomonadati</taxon>
        <taxon>Bdellovibrionota</taxon>
        <taxon>Bdellovibrionia</taxon>
        <taxon>Bdellovibrionales</taxon>
        <taxon>Pseudobdellovibrionaceae</taxon>
        <taxon>Bdellovibrio</taxon>
    </lineage>
</organism>
<dbReference type="AlphaFoldDB" id="A0A150WLT3"/>
<dbReference type="PANTHER" id="PTHR43065:SF10">
    <property type="entry name" value="PEROXIDE STRESS-ACTIVATED HISTIDINE KINASE MAK3"/>
    <property type="match status" value="1"/>
</dbReference>
<evidence type="ECO:0000256" key="1">
    <source>
        <dbReference type="ARBA" id="ARBA00000085"/>
    </source>
</evidence>
<dbReference type="PROSITE" id="PS50112">
    <property type="entry name" value="PAS"/>
    <property type="match status" value="1"/>
</dbReference>
<dbReference type="GO" id="GO:0006355">
    <property type="term" value="P:regulation of DNA-templated transcription"/>
    <property type="evidence" value="ECO:0007669"/>
    <property type="project" value="InterPro"/>
</dbReference>
<accession>A0A150WLT3</accession>
<dbReference type="Pfam" id="PF00512">
    <property type="entry name" value="HisKA"/>
    <property type="match status" value="1"/>
</dbReference>
<dbReference type="Proteomes" id="UP000075320">
    <property type="component" value="Unassembled WGS sequence"/>
</dbReference>
<dbReference type="EMBL" id="LUKE01000002">
    <property type="protein sequence ID" value="KYG64894.1"/>
    <property type="molecule type" value="Genomic_DNA"/>
</dbReference>
<dbReference type="SUPFAM" id="SSF55785">
    <property type="entry name" value="PYP-like sensor domain (PAS domain)"/>
    <property type="match status" value="1"/>
</dbReference>
<feature type="domain" description="PAC" evidence="12">
    <location>
        <begin position="579"/>
        <end position="631"/>
    </location>
</feature>
<keyword evidence="9" id="KW-0812">Transmembrane</keyword>
<dbReference type="Gene3D" id="3.30.450.20">
    <property type="entry name" value="PAS domain"/>
    <property type="match status" value="1"/>
</dbReference>
<dbReference type="InterPro" id="IPR005467">
    <property type="entry name" value="His_kinase_dom"/>
</dbReference>
<dbReference type="SUPFAM" id="SSF47384">
    <property type="entry name" value="Homodimeric domain of signal transducing histidine kinase"/>
    <property type="match status" value="1"/>
</dbReference>
<feature type="transmembrane region" description="Helical" evidence="9">
    <location>
        <begin position="113"/>
        <end position="134"/>
    </location>
</feature>